<protein>
    <submittedName>
        <fullName evidence="4">Ras-related protein Rab-5C-like</fullName>
    </submittedName>
</protein>
<dbReference type="SMART" id="SM00174">
    <property type="entry name" value="RHO"/>
    <property type="match status" value="1"/>
</dbReference>
<dbReference type="InterPro" id="IPR005225">
    <property type="entry name" value="Small_GTP-bd"/>
</dbReference>
<sequence>MSVSDGNVKTMQLKMVLLGEQGTGKSCLVSRFIKGHFLTNSESTIGAAFFTQRIFMDDTSVKFEIWDTAGQERFRTLAPMYYRGAHAALILYDITNSKSFERAEDWLYELRRHGPPNICIALAGNKTDLESTRVVSFEV</sequence>
<dbReference type="CDD" id="cd01860">
    <property type="entry name" value="Rab5_related"/>
    <property type="match status" value="1"/>
</dbReference>
<accession>A0A6P7TW65</accession>
<dbReference type="Pfam" id="PF00071">
    <property type="entry name" value="Ras"/>
    <property type="match status" value="1"/>
</dbReference>
<dbReference type="PROSITE" id="PS51421">
    <property type="entry name" value="RAS"/>
    <property type="match status" value="1"/>
</dbReference>
<name>A0A6P7TW65_9MOLL</name>
<dbReference type="Proteomes" id="UP000515154">
    <property type="component" value="Unplaced"/>
</dbReference>
<dbReference type="SMART" id="SM00173">
    <property type="entry name" value="RAS"/>
    <property type="match status" value="1"/>
</dbReference>
<feature type="non-terminal residue" evidence="4">
    <location>
        <position position="139"/>
    </location>
</feature>
<dbReference type="GO" id="GO:0003924">
    <property type="term" value="F:GTPase activity"/>
    <property type="evidence" value="ECO:0007669"/>
    <property type="project" value="InterPro"/>
</dbReference>
<comment type="similarity">
    <text evidence="1">Belongs to the small GTPase superfamily. Rab family.</text>
</comment>
<dbReference type="InterPro" id="IPR001806">
    <property type="entry name" value="Small_GTPase"/>
</dbReference>
<dbReference type="NCBIfam" id="TIGR00231">
    <property type="entry name" value="small_GTP"/>
    <property type="match status" value="1"/>
</dbReference>
<dbReference type="Gene3D" id="3.40.50.300">
    <property type="entry name" value="P-loop containing nucleotide triphosphate hydrolases"/>
    <property type="match status" value="1"/>
</dbReference>
<dbReference type="FunFam" id="3.40.50.300:FF:000808">
    <property type="entry name" value="Small GTP-binding protein, putative"/>
    <property type="match status" value="1"/>
</dbReference>
<dbReference type="KEGG" id="osn:115229881"/>
<evidence type="ECO:0000256" key="2">
    <source>
        <dbReference type="ARBA" id="ARBA00022741"/>
    </source>
</evidence>
<keyword evidence="3" id="KW-1185">Reference proteome</keyword>
<dbReference type="RefSeq" id="XP_029656008.1">
    <property type="nucleotide sequence ID" value="XM_029800148.1"/>
</dbReference>
<dbReference type="PROSITE" id="PS51419">
    <property type="entry name" value="RAB"/>
    <property type="match status" value="1"/>
</dbReference>
<dbReference type="SMART" id="SM00175">
    <property type="entry name" value="RAB"/>
    <property type="match status" value="1"/>
</dbReference>
<dbReference type="SUPFAM" id="SSF52540">
    <property type="entry name" value="P-loop containing nucleoside triphosphate hydrolases"/>
    <property type="match status" value="1"/>
</dbReference>
<reference evidence="4" key="1">
    <citation type="submission" date="2025-08" db="UniProtKB">
        <authorList>
            <consortium name="RefSeq"/>
        </authorList>
    </citation>
    <scope>IDENTIFICATION</scope>
</reference>
<dbReference type="GO" id="GO:0005525">
    <property type="term" value="F:GTP binding"/>
    <property type="evidence" value="ECO:0007669"/>
    <property type="project" value="InterPro"/>
</dbReference>
<dbReference type="PRINTS" id="PR00449">
    <property type="entry name" value="RASTRNSFRMNG"/>
</dbReference>
<dbReference type="AlphaFoldDB" id="A0A6P7TW65"/>
<evidence type="ECO:0000256" key="1">
    <source>
        <dbReference type="ARBA" id="ARBA00006270"/>
    </source>
</evidence>
<keyword evidence="2" id="KW-0547">Nucleotide-binding</keyword>
<evidence type="ECO:0000313" key="4">
    <source>
        <dbReference type="RefSeq" id="XP_029656008.1"/>
    </source>
</evidence>
<dbReference type="PANTHER" id="PTHR47978">
    <property type="match status" value="1"/>
</dbReference>
<proteinExistence type="inferred from homology"/>
<evidence type="ECO:0000313" key="3">
    <source>
        <dbReference type="Proteomes" id="UP000515154"/>
    </source>
</evidence>
<organism evidence="3 4">
    <name type="scientific">Octopus sinensis</name>
    <name type="common">East Asian common octopus</name>
    <dbReference type="NCBI Taxonomy" id="2607531"/>
    <lineage>
        <taxon>Eukaryota</taxon>
        <taxon>Metazoa</taxon>
        <taxon>Spiralia</taxon>
        <taxon>Lophotrochozoa</taxon>
        <taxon>Mollusca</taxon>
        <taxon>Cephalopoda</taxon>
        <taxon>Coleoidea</taxon>
        <taxon>Octopodiformes</taxon>
        <taxon>Octopoda</taxon>
        <taxon>Incirrata</taxon>
        <taxon>Octopodidae</taxon>
        <taxon>Octopus</taxon>
    </lineage>
</organism>
<gene>
    <name evidence="4" type="primary">LOC115229881</name>
</gene>
<dbReference type="InterPro" id="IPR027417">
    <property type="entry name" value="P-loop_NTPase"/>
</dbReference>